<accession>A0A9N8E5W3</accession>
<organism evidence="5 6">
    <name type="scientific">Seminavis robusta</name>
    <dbReference type="NCBI Taxonomy" id="568900"/>
    <lineage>
        <taxon>Eukaryota</taxon>
        <taxon>Sar</taxon>
        <taxon>Stramenopiles</taxon>
        <taxon>Ochrophyta</taxon>
        <taxon>Bacillariophyta</taxon>
        <taxon>Bacillariophyceae</taxon>
        <taxon>Bacillariophycidae</taxon>
        <taxon>Naviculales</taxon>
        <taxon>Naviculaceae</taxon>
        <taxon>Seminavis</taxon>
    </lineage>
</organism>
<dbReference type="Proteomes" id="UP001153069">
    <property type="component" value="Unassembled WGS sequence"/>
</dbReference>
<evidence type="ECO:0000259" key="4">
    <source>
        <dbReference type="Pfam" id="PF02668"/>
    </source>
</evidence>
<feature type="region of interest" description="Disordered" evidence="3">
    <location>
        <begin position="67"/>
        <end position="87"/>
    </location>
</feature>
<dbReference type="GO" id="GO:0051213">
    <property type="term" value="F:dioxygenase activity"/>
    <property type="evidence" value="ECO:0007669"/>
    <property type="project" value="UniProtKB-KW"/>
</dbReference>
<dbReference type="GO" id="GO:0017000">
    <property type="term" value="P:antibiotic biosynthetic process"/>
    <property type="evidence" value="ECO:0007669"/>
    <property type="project" value="UniProtKB-KW"/>
</dbReference>
<name>A0A9N8E5W3_9STRA</name>
<dbReference type="PANTHER" id="PTHR10696">
    <property type="entry name" value="GAMMA-BUTYROBETAINE HYDROXYLASE-RELATED"/>
    <property type="match status" value="1"/>
</dbReference>
<dbReference type="PANTHER" id="PTHR10696:SF56">
    <property type="entry name" value="TAUD_TFDA-LIKE DOMAIN-CONTAINING PROTEIN"/>
    <property type="match status" value="1"/>
</dbReference>
<protein>
    <submittedName>
        <fullName evidence="5">Taurine catabolism dioxygenase taud tfda</fullName>
    </submittedName>
</protein>
<dbReference type="Pfam" id="PF02668">
    <property type="entry name" value="TauD"/>
    <property type="match status" value="1"/>
</dbReference>
<keyword evidence="2" id="KW-0045">Antibiotic biosynthesis</keyword>
<dbReference type="OrthoDB" id="408743at2759"/>
<evidence type="ECO:0000313" key="5">
    <source>
        <dbReference type="EMBL" id="CAB9513151.1"/>
    </source>
</evidence>
<comment type="caution">
    <text evidence="5">The sequence shown here is derived from an EMBL/GenBank/DDBJ whole genome shotgun (WGS) entry which is preliminary data.</text>
</comment>
<evidence type="ECO:0000256" key="1">
    <source>
        <dbReference type="ARBA" id="ARBA00023002"/>
    </source>
</evidence>
<dbReference type="InterPro" id="IPR003819">
    <property type="entry name" value="TauD/TfdA-like"/>
</dbReference>
<dbReference type="SUPFAM" id="SSF51197">
    <property type="entry name" value="Clavaminate synthase-like"/>
    <property type="match status" value="1"/>
</dbReference>
<reference evidence="5" key="1">
    <citation type="submission" date="2020-06" db="EMBL/GenBank/DDBJ databases">
        <authorList>
            <consortium name="Plant Systems Biology data submission"/>
        </authorList>
    </citation>
    <scope>NUCLEOTIDE SEQUENCE</scope>
    <source>
        <strain evidence="5">D6</strain>
    </source>
</reference>
<keyword evidence="6" id="KW-1185">Reference proteome</keyword>
<evidence type="ECO:0000256" key="3">
    <source>
        <dbReference type="SAM" id="MobiDB-lite"/>
    </source>
</evidence>
<evidence type="ECO:0000256" key="2">
    <source>
        <dbReference type="ARBA" id="ARBA00023194"/>
    </source>
</evidence>
<proteinExistence type="predicted"/>
<dbReference type="InterPro" id="IPR050411">
    <property type="entry name" value="AlphaKG_dependent_hydroxylases"/>
</dbReference>
<keyword evidence="1" id="KW-0560">Oxidoreductase</keyword>
<dbReference type="AlphaFoldDB" id="A0A9N8E5W3"/>
<dbReference type="InterPro" id="IPR042098">
    <property type="entry name" value="TauD-like_sf"/>
</dbReference>
<dbReference type="Gene3D" id="3.60.130.10">
    <property type="entry name" value="Clavaminate synthase-like"/>
    <property type="match status" value="1"/>
</dbReference>
<sequence>MSSLFGHGEASGGVSQVLQSAGGMLMAATGLSSAKAVQSILLLFVLTALDFSNLQDDNQAYQHQLNNNNTASATPPPAGLYHHNQNQNFTNTPQFSLEIISTISKNHKKKDSGSSGNSLFQYNPNALEGISPIPFQDEWINDFNIAPYQSSPSSSSWPTPESPKQLDLPDYLQVFDLTKQQQSSSLRTMGQQARHLIDQHLHQGSGAMLFRNLHQTIHNSSDFATFWEHVVLSSNNNNNDNNWNIMNDHLSCYNRKRQRLYGQVDRVDTDVPAITIGPHNEHSCNPRPSEKIFFYALHTAAHGGESLLRRNVDMQVPSEAWQLLEQQHARHGGALTFTRSYPDATKLLSVPKEERHPTEMSWQERCHTNSTQKAKEYFRKHHGITNVTFDQEGTLTAHNLLPGYHHHHEHSTNENENPVWFNRIDYGFPVTMADGSTFPLDLQAYLKRQKWHETTALKLQPGDWLVLDNRRVQHGRLPYRDAIVSNSDKPRQLLVTYTA</sequence>
<keyword evidence="5" id="KW-0223">Dioxygenase</keyword>
<gene>
    <name evidence="5" type="ORF">SEMRO_574_G169220.1</name>
</gene>
<feature type="domain" description="TauD/TfdA-like" evidence="4">
    <location>
        <begin position="192"/>
        <end position="497"/>
    </location>
</feature>
<evidence type="ECO:0000313" key="6">
    <source>
        <dbReference type="Proteomes" id="UP001153069"/>
    </source>
</evidence>
<dbReference type="EMBL" id="CAICTM010000573">
    <property type="protein sequence ID" value="CAB9513151.1"/>
    <property type="molecule type" value="Genomic_DNA"/>
</dbReference>